<feature type="transmembrane region" description="Helical" evidence="13">
    <location>
        <begin position="50"/>
        <end position="73"/>
    </location>
</feature>
<keyword evidence="5" id="KW-0349">Heme</keyword>
<evidence type="ECO:0000256" key="8">
    <source>
        <dbReference type="ARBA" id="ARBA00022982"/>
    </source>
</evidence>
<evidence type="ECO:0000313" key="16">
    <source>
        <dbReference type="Proteomes" id="UP000030988"/>
    </source>
</evidence>
<dbReference type="SUPFAM" id="SSF81342">
    <property type="entry name" value="Transmembrane di-heme cytochromes"/>
    <property type="match status" value="1"/>
</dbReference>
<keyword evidence="4" id="KW-1003">Cell membrane</keyword>
<keyword evidence="10" id="KW-0408">Iron</keyword>
<dbReference type="GO" id="GO:0046872">
    <property type="term" value="F:metal ion binding"/>
    <property type="evidence" value="ECO:0007669"/>
    <property type="project" value="UniProtKB-KW"/>
</dbReference>
<dbReference type="EMBL" id="JTDN01000001">
    <property type="protein sequence ID" value="KHL25271.1"/>
    <property type="molecule type" value="Genomic_DNA"/>
</dbReference>
<evidence type="ECO:0000256" key="5">
    <source>
        <dbReference type="ARBA" id="ARBA00022617"/>
    </source>
</evidence>
<comment type="caution">
    <text evidence="15">The sequence shown here is derived from an EMBL/GenBank/DDBJ whole genome shotgun (WGS) entry which is preliminary data.</text>
</comment>
<keyword evidence="9 13" id="KW-1133">Transmembrane helix</keyword>
<evidence type="ECO:0000256" key="3">
    <source>
        <dbReference type="ARBA" id="ARBA00022448"/>
    </source>
</evidence>
<dbReference type="Proteomes" id="UP000030988">
    <property type="component" value="Unassembled WGS sequence"/>
</dbReference>
<evidence type="ECO:0000256" key="7">
    <source>
        <dbReference type="ARBA" id="ARBA00022723"/>
    </source>
</evidence>
<keyword evidence="16" id="KW-1185">Reference proteome</keyword>
<keyword evidence="11 13" id="KW-0472">Membrane</keyword>
<keyword evidence="3" id="KW-0813">Transport</keyword>
<proteinExistence type="inferred from homology"/>
<evidence type="ECO:0000256" key="4">
    <source>
        <dbReference type="ARBA" id="ARBA00022475"/>
    </source>
</evidence>
<gene>
    <name evidence="15" type="ORF">PK98_00505</name>
</gene>
<dbReference type="PANTHER" id="PTHR30529">
    <property type="entry name" value="CYTOCHROME B561"/>
    <property type="match status" value="1"/>
</dbReference>
<dbReference type="AlphaFoldDB" id="A0A0B2C003"/>
<evidence type="ECO:0000313" key="15">
    <source>
        <dbReference type="EMBL" id="KHL25271.1"/>
    </source>
</evidence>
<dbReference type="InterPro" id="IPR011577">
    <property type="entry name" value="Cyt_b561_bac/Ni-Hgenase"/>
</dbReference>
<evidence type="ECO:0000256" key="2">
    <source>
        <dbReference type="ARBA" id="ARBA00004651"/>
    </source>
</evidence>
<dbReference type="GO" id="GO:0009055">
    <property type="term" value="F:electron transfer activity"/>
    <property type="evidence" value="ECO:0007669"/>
    <property type="project" value="InterPro"/>
</dbReference>
<evidence type="ECO:0000256" key="9">
    <source>
        <dbReference type="ARBA" id="ARBA00022989"/>
    </source>
</evidence>
<dbReference type="RefSeq" id="WP_039093527.1">
    <property type="nucleotide sequence ID" value="NZ_JTDN01000001.1"/>
</dbReference>
<dbReference type="GO" id="GO:0022904">
    <property type="term" value="P:respiratory electron transport chain"/>
    <property type="evidence" value="ECO:0007669"/>
    <property type="project" value="InterPro"/>
</dbReference>
<evidence type="ECO:0000256" key="12">
    <source>
        <dbReference type="ARBA" id="ARBA00037975"/>
    </source>
</evidence>
<keyword evidence="6 13" id="KW-0812">Transmembrane</keyword>
<protein>
    <recommendedName>
        <fullName evidence="14">Cytochrome b561 bacterial/Ni-hydrogenase domain-containing protein</fullName>
    </recommendedName>
</protein>
<feature type="domain" description="Cytochrome b561 bacterial/Ni-hydrogenase" evidence="14">
    <location>
        <begin position="10"/>
        <end position="180"/>
    </location>
</feature>
<feature type="transmembrane region" description="Helical" evidence="13">
    <location>
        <begin position="94"/>
        <end position="112"/>
    </location>
</feature>
<evidence type="ECO:0000256" key="1">
    <source>
        <dbReference type="ARBA" id="ARBA00001970"/>
    </source>
</evidence>
<comment type="similarity">
    <text evidence="12">Belongs to the cytochrome b561 family.</text>
</comment>
<dbReference type="GO" id="GO:0005886">
    <property type="term" value="C:plasma membrane"/>
    <property type="evidence" value="ECO:0007669"/>
    <property type="project" value="UniProtKB-SubCell"/>
</dbReference>
<dbReference type="InterPro" id="IPR052168">
    <property type="entry name" value="Cytochrome_b561_oxidase"/>
</dbReference>
<organism evidence="15 16">
    <name type="scientific">Croceibacterium mercuriale</name>
    <dbReference type="NCBI Taxonomy" id="1572751"/>
    <lineage>
        <taxon>Bacteria</taxon>
        <taxon>Pseudomonadati</taxon>
        <taxon>Pseudomonadota</taxon>
        <taxon>Alphaproteobacteria</taxon>
        <taxon>Sphingomonadales</taxon>
        <taxon>Erythrobacteraceae</taxon>
        <taxon>Croceibacterium</taxon>
    </lineage>
</organism>
<reference evidence="15 16" key="1">
    <citation type="submission" date="2014-11" db="EMBL/GenBank/DDBJ databases">
        <title>Draft genome sequence of Kirrobacter mercurialis.</title>
        <authorList>
            <person name="Coil D.A."/>
            <person name="Eisen J.A."/>
        </authorList>
    </citation>
    <scope>NUCLEOTIDE SEQUENCE [LARGE SCALE GENOMIC DNA]</scope>
    <source>
        <strain evidence="15 16">Coronado</strain>
    </source>
</reference>
<dbReference type="OrthoDB" id="7280471at2"/>
<dbReference type="PANTHER" id="PTHR30529:SF1">
    <property type="entry name" value="CYTOCHROME B561 HOMOLOG 2"/>
    <property type="match status" value="1"/>
</dbReference>
<feature type="transmembrane region" description="Helical" evidence="13">
    <location>
        <begin position="147"/>
        <end position="168"/>
    </location>
</feature>
<feature type="transmembrane region" description="Helical" evidence="13">
    <location>
        <begin position="20"/>
        <end position="38"/>
    </location>
</feature>
<comment type="cofactor">
    <cofactor evidence="1">
        <name>heme b</name>
        <dbReference type="ChEBI" id="CHEBI:60344"/>
    </cofactor>
</comment>
<evidence type="ECO:0000256" key="11">
    <source>
        <dbReference type="ARBA" id="ARBA00023136"/>
    </source>
</evidence>
<dbReference type="GO" id="GO:0020037">
    <property type="term" value="F:heme binding"/>
    <property type="evidence" value="ECO:0007669"/>
    <property type="project" value="TreeGrafter"/>
</dbReference>
<comment type="subcellular location">
    <subcellularLocation>
        <location evidence="2">Cell membrane</location>
        <topology evidence="2">Multi-pass membrane protein</topology>
    </subcellularLocation>
</comment>
<dbReference type="Pfam" id="PF01292">
    <property type="entry name" value="Ni_hydr_CYTB"/>
    <property type="match status" value="1"/>
</dbReference>
<dbReference type="STRING" id="1572751.PK98_00505"/>
<name>A0A0B2C003_9SPHN</name>
<sequence length="181" mass="19887">MQVRDSAQGYGIVSRTFHWAMALLLVLQVTTALLHLLAGDSAAARTVWPLHFQIGFTLWWLVLLRGSWALANYRRRPPHEGSPLLARAATMGHLALYALMVVVPTLALLRAAGRGRGVRLYGIQWMPEGTPEIPAFTAAGNALHGTLGWVLASLVVGHVGFALWHGLVRRDGTLARMWRGR</sequence>
<keyword evidence="7" id="KW-0479">Metal-binding</keyword>
<evidence type="ECO:0000259" key="14">
    <source>
        <dbReference type="Pfam" id="PF01292"/>
    </source>
</evidence>
<accession>A0A0B2C003</accession>
<evidence type="ECO:0000256" key="10">
    <source>
        <dbReference type="ARBA" id="ARBA00023004"/>
    </source>
</evidence>
<evidence type="ECO:0000256" key="6">
    <source>
        <dbReference type="ARBA" id="ARBA00022692"/>
    </source>
</evidence>
<keyword evidence="8" id="KW-0249">Electron transport</keyword>
<evidence type="ECO:0000256" key="13">
    <source>
        <dbReference type="SAM" id="Phobius"/>
    </source>
</evidence>
<dbReference type="InterPro" id="IPR016174">
    <property type="entry name" value="Di-haem_cyt_TM"/>
</dbReference>